<evidence type="ECO:0000313" key="2">
    <source>
        <dbReference type="EMBL" id="MDB6258010.1"/>
    </source>
</evidence>
<gene>
    <name evidence="2" type="ORF">ODU72_04865</name>
</gene>
<protein>
    <recommendedName>
        <fullName evidence="4">Terminase small subunit</fullName>
    </recommendedName>
</protein>
<name>A0A9X4AAJ0_LACAM</name>
<sequence>MKKEKGAGRPSTITSEVIEKVKGYIMSGTSLKDACLLADTNYSTWSDHERADPDLRRKRKAWQSMLVAQAKINISKQVFNNHDVSASIWIIEHAEKAETKRAINALNRARAKRERAQAKIAERQAQQLKQLDDSSDQAIIVDDFTDDEEVSDYDDSNKDED</sequence>
<evidence type="ECO:0000313" key="3">
    <source>
        <dbReference type="Proteomes" id="UP001141981"/>
    </source>
</evidence>
<accession>A0A9X4AAJ0</accession>
<feature type="coiled-coil region" evidence="1">
    <location>
        <begin position="99"/>
        <end position="131"/>
    </location>
</feature>
<evidence type="ECO:0000256" key="1">
    <source>
        <dbReference type="SAM" id="Coils"/>
    </source>
</evidence>
<keyword evidence="1" id="KW-0175">Coiled coil</keyword>
<comment type="caution">
    <text evidence="2">The sequence shown here is derived from an EMBL/GenBank/DDBJ whole genome shotgun (WGS) entry which is preliminary data.</text>
</comment>
<proteinExistence type="predicted"/>
<reference evidence="2" key="2">
    <citation type="submission" date="2022-10" db="EMBL/GenBank/DDBJ databases">
        <authorList>
            <person name="Kostovova I."/>
            <person name="Moravkova M."/>
            <person name="Pechar R."/>
        </authorList>
    </citation>
    <scope>NUCLEOTIDE SEQUENCE</scope>
    <source>
        <strain evidence="2">M490A</strain>
    </source>
</reference>
<organism evidence="2 3">
    <name type="scientific">Lactobacillus amylovorus</name>
    <dbReference type="NCBI Taxonomy" id="1604"/>
    <lineage>
        <taxon>Bacteria</taxon>
        <taxon>Bacillati</taxon>
        <taxon>Bacillota</taxon>
        <taxon>Bacilli</taxon>
        <taxon>Lactobacillales</taxon>
        <taxon>Lactobacillaceae</taxon>
        <taxon>Lactobacillus</taxon>
    </lineage>
</organism>
<dbReference type="RefSeq" id="WP_271880756.1">
    <property type="nucleotide sequence ID" value="NZ_JAOTGY010000007.1"/>
</dbReference>
<dbReference type="AlphaFoldDB" id="A0A9X4AAJ0"/>
<dbReference type="Proteomes" id="UP001141981">
    <property type="component" value="Unassembled WGS sequence"/>
</dbReference>
<evidence type="ECO:0008006" key="4">
    <source>
        <dbReference type="Google" id="ProtNLM"/>
    </source>
</evidence>
<dbReference type="EMBL" id="JAOTGY010000007">
    <property type="protein sequence ID" value="MDB6258010.1"/>
    <property type="molecule type" value="Genomic_DNA"/>
</dbReference>
<reference evidence="2" key="1">
    <citation type="journal article" date="2022" name="Microorganisms">
        <title>Antibiotic Susceptibility, Resistance Gene Determinants and Corresponding Genomic Regions in Lactobacillus amylovorus Isolates Derived from Wild Boars and Domestic Pigs.</title>
        <authorList>
            <person name="Moravkova M."/>
            <person name="Kostovova I."/>
            <person name="Kavanova K."/>
            <person name="Pechar R."/>
            <person name="Stanek S."/>
            <person name="Brychta A."/>
            <person name="Zeman M."/>
            <person name="Kubasova T."/>
        </authorList>
    </citation>
    <scope>NUCLEOTIDE SEQUENCE</scope>
    <source>
        <strain evidence="2">M490A</strain>
    </source>
</reference>